<dbReference type="Proteomes" id="UP000294017">
    <property type="component" value="Unassembled WGS sequence"/>
</dbReference>
<dbReference type="AlphaFoldDB" id="A0AB37XRE3"/>
<reference evidence="2 3" key="1">
    <citation type="submission" date="2018-11" db="EMBL/GenBank/DDBJ databases">
        <title>Genomic profiling of Staphylococcus species from a Poultry farm system in KwaZulu-Natal, South Africa.</title>
        <authorList>
            <person name="Amoako D.G."/>
            <person name="Somboro A.M."/>
            <person name="Abia A.L.K."/>
            <person name="Bester L.A."/>
            <person name="Essack S.Y."/>
        </authorList>
    </citation>
    <scope>NUCLEOTIDE SEQUENCE [LARGE SCALE GENOMIC DNA]</scope>
    <source>
        <strain evidence="2 3">SA12</strain>
    </source>
</reference>
<feature type="non-terminal residue" evidence="2">
    <location>
        <position position="1"/>
    </location>
</feature>
<name>A0AB37XRE3_STAAU</name>
<dbReference type="Pfam" id="PF08756">
    <property type="entry name" value="YfkB"/>
    <property type="match status" value="1"/>
</dbReference>
<dbReference type="EMBL" id="RQTF01000222">
    <property type="protein sequence ID" value="RZI06237.1"/>
    <property type="molecule type" value="Genomic_DNA"/>
</dbReference>
<comment type="caution">
    <text evidence="2">The sequence shown here is derived from an EMBL/GenBank/DDBJ whole genome shotgun (WGS) entry which is preliminary data.</text>
</comment>
<accession>A0AB37XRE3</accession>
<gene>
    <name evidence="2" type="ORF">EIH03_11315</name>
</gene>
<dbReference type="InterPro" id="IPR014866">
    <property type="entry name" value="YfkB"/>
</dbReference>
<protein>
    <submittedName>
        <fullName evidence="2">Radical SAM/CxCxxxxC motif protein YfkAB</fullName>
    </submittedName>
</protein>
<feature type="domain" description="YfkB-like" evidence="1">
    <location>
        <begin position="1"/>
        <end position="41"/>
    </location>
</feature>
<evidence type="ECO:0000313" key="3">
    <source>
        <dbReference type="Proteomes" id="UP000294017"/>
    </source>
</evidence>
<sequence>KWLSSDLTKSLNGHCSEFSCVGPNVLVKKMYHQNMDFKDNERHMHKQPQIIQF</sequence>
<evidence type="ECO:0000313" key="2">
    <source>
        <dbReference type="EMBL" id="RZI06237.1"/>
    </source>
</evidence>
<evidence type="ECO:0000259" key="1">
    <source>
        <dbReference type="Pfam" id="PF08756"/>
    </source>
</evidence>
<proteinExistence type="predicted"/>
<organism evidence="2 3">
    <name type="scientific">Staphylococcus aureus</name>
    <dbReference type="NCBI Taxonomy" id="1280"/>
    <lineage>
        <taxon>Bacteria</taxon>
        <taxon>Bacillati</taxon>
        <taxon>Bacillota</taxon>
        <taxon>Bacilli</taxon>
        <taxon>Bacillales</taxon>
        <taxon>Staphylococcaceae</taxon>
        <taxon>Staphylococcus</taxon>
    </lineage>
</organism>